<reference evidence="4 5" key="1">
    <citation type="submission" date="2018-08" db="EMBL/GenBank/DDBJ databases">
        <title>A genome reference for cultivated species of the human gut microbiota.</title>
        <authorList>
            <person name="Zou Y."/>
            <person name="Xue W."/>
            <person name="Luo G."/>
        </authorList>
    </citation>
    <scope>NUCLEOTIDE SEQUENCE [LARGE SCALE GENOMIC DNA]</scope>
    <source>
        <strain evidence="4 5">OM05-15BH</strain>
    </source>
</reference>
<accession>A0A3E5BDY4</accession>
<feature type="signal peptide" evidence="1">
    <location>
        <begin position="1"/>
        <end position="23"/>
    </location>
</feature>
<feature type="domain" description="DUF4114" evidence="2">
    <location>
        <begin position="327"/>
        <end position="409"/>
    </location>
</feature>
<evidence type="ECO:0000259" key="2">
    <source>
        <dbReference type="Pfam" id="PF13448"/>
    </source>
</evidence>
<comment type="caution">
    <text evidence="4">The sequence shown here is derived from an EMBL/GenBank/DDBJ whole genome shotgun (WGS) entry which is preliminary data.</text>
</comment>
<dbReference type="AlphaFoldDB" id="A0A3E5BDY4"/>
<protein>
    <submittedName>
        <fullName evidence="4">LruC domain-containing protein</fullName>
    </submittedName>
</protein>
<gene>
    <name evidence="4" type="ORF">DXB65_09855</name>
</gene>
<name>A0A3E5BDY4_9BACE</name>
<dbReference type="Pfam" id="PF16130">
    <property type="entry name" value="DUF4842"/>
    <property type="match status" value="1"/>
</dbReference>
<feature type="domain" description="DUF4842" evidence="3">
    <location>
        <begin position="470"/>
        <end position="661"/>
    </location>
</feature>
<keyword evidence="1" id="KW-0732">Signal</keyword>
<dbReference type="InterPro" id="IPR032295">
    <property type="entry name" value="DUF4842"/>
</dbReference>
<evidence type="ECO:0000256" key="1">
    <source>
        <dbReference type="SAM" id="SignalP"/>
    </source>
</evidence>
<evidence type="ECO:0000313" key="5">
    <source>
        <dbReference type="Proteomes" id="UP000260983"/>
    </source>
</evidence>
<evidence type="ECO:0000259" key="3">
    <source>
        <dbReference type="Pfam" id="PF16130"/>
    </source>
</evidence>
<dbReference type="InterPro" id="IPR031025">
    <property type="entry name" value="LruC_dom"/>
</dbReference>
<sequence>MRKRLLGMMLLTTTLTFALSSCADKNVYQGPKENDKEFNEFDYETVQSEVNLEVSYLNSEVQANVYFELYDEMPVTPGEYNYIKRDDVSPLFAAYTDNNSVFNGKVELPAYVKKVYIYTPAFFARTLIETEVINGVIKATDDVTNVDTRLITETNKEYDSYMLTPATSTPAAYKDERWKKWLGSYNKWKNGEIDYVYKGDKLAATKDDNLYTAHTRVINVNKDCPEEYRSYSDMYISKDAEVAVTYLGQNTCWNCSMGYYYYKEGEKPASLKDAHIIMLFPNTQDGQWVNNPGNAKRTAGINRLTPVQLKYYPEIAKGSMENGTNAFPAGYRIGFVLANNAWSNRVSGFTGDNRYRAATSEGLSVNNAGVAFNEPRTAVYKYGDWVMISFEDFTTDHNFSDVVMTMKSNPVDAITDVPEVDPDDDKTTVQPSLKGTFTFEDLWPSKGDYDMNDVMARYSYGKIFDVNNKIYSETFVFKTFANVATNANGLAFRLTSNGTVSSATFAVRKAGETEFKEAQLQYESADNVYILTNNVRDNLGDEYKVTVNYSSPITQQSDAEAFIFKNEDGGKRWEVHLPKHKPTSKMEMSYFGQDDDASKPEQGIYYVRNGSYPFAIFLSGADENDLSKILDKANERTAIEMLYSGYSGWVESNGTQNKDWYKK</sequence>
<dbReference type="RefSeq" id="WP_044138369.1">
    <property type="nucleotide sequence ID" value="NZ_CABKRN010000004.1"/>
</dbReference>
<feature type="chain" id="PRO_5017628470" evidence="1">
    <location>
        <begin position="24"/>
        <end position="663"/>
    </location>
</feature>
<dbReference type="InterPro" id="IPR025193">
    <property type="entry name" value="DUF4114"/>
</dbReference>
<proteinExistence type="predicted"/>
<organism evidence="4 5">
    <name type="scientific">Bacteroides oleiciplenus</name>
    <dbReference type="NCBI Taxonomy" id="626931"/>
    <lineage>
        <taxon>Bacteria</taxon>
        <taxon>Pseudomonadati</taxon>
        <taxon>Bacteroidota</taxon>
        <taxon>Bacteroidia</taxon>
        <taxon>Bacteroidales</taxon>
        <taxon>Bacteroidaceae</taxon>
        <taxon>Bacteroides</taxon>
    </lineage>
</organism>
<dbReference type="Pfam" id="PF13448">
    <property type="entry name" value="DUF4114"/>
    <property type="match status" value="1"/>
</dbReference>
<evidence type="ECO:0000313" key="4">
    <source>
        <dbReference type="EMBL" id="RGN35822.1"/>
    </source>
</evidence>
<dbReference type="EMBL" id="QSUL01000006">
    <property type="protein sequence ID" value="RGN35822.1"/>
    <property type="molecule type" value="Genomic_DNA"/>
</dbReference>
<dbReference type="NCBIfam" id="TIGR04456">
    <property type="entry name" value="LruC_dom"/>
    <property type="match status" value="1"/>
</dbReference>
<dbReference type="Proteomes" id="UP000260983">
    <property type="component" value="Unassembled WGS sequence"/>
</dbReference>
<dbReference type="PROSITE" id="PS51257">
    <property type="entry name" value="PROKAR_LIPOPROTEIN"/>
    <property type="match status" value="1"/>
</dbReference>